<dbReference type="EMBL" id="DWWS01000012">
    <property type="protein sequence ID" value="HJC22439.1"/>
    <property type="molecule type" value="Genomic_DNA"/>
</dbReference>
<sequence length="454" mass="52259">MFTYIRLKNFMSFRDVTFDFRNGRKGSKKFIAIYGENGSGKSNFVHSIEFLRRSIDSLMTPKEVFPTDTTDSFQQTFSRGTHARLVRYLIEFSSVAIWTGGYRMAECEEETSAEYGFCFNGHEGCYEIRFNKKVIYEKLYYFTGKQSGTLFELSCQDGRIQKNFSNKLFTNQKVKSEISDEIDKYWGKHTFLSILNKERSEKNEQYIKDSYLPFLFDILTMIQEMTIHCNKASFSGSEFDAGIPSNILKELGEGEIEKKYEPLLNCSERILNDFLTQIYSDIKEIYYEKTYREASVSYTLYVKKMIGGKIRKINFRQESAGTQQILEIIHSLLGAFCGVTVVYDEIDNGIHDLLLKTILESMTDYITGQLIVTTHNTYMLEAIEPKSAYIINVDYQGNKSVRSLDQFTRIQGSNNPRSMYLKGLFGGIPVIDTVDYDSILQELSVNVPDTKGGV</sequence>
<keyword evidence="3" id="KW-0547">Nucleotide-binding</keyword>
<dbReference type="PANTHER" id="PTHR40396">
    <property type="entry name" value="ATPASE-LIKE PROTEIN"/>
    <property type="match status" value="1"/>
</dbReference>
<comment type="caution">
    <text evidence="3">The sequence shown here is derived from an EMBL/GenBank/DDBJ whole genome shotgun (WGS) entry which is preliminary data.</text>
</comment>
<name>A0A9D2SN51_9FIRM</name>
<accession>A0A9D2SN51</accession>
<proteinExistence type="predicted"/>
<protein>
    <submittedName>
        <fullName evidence="3">ATP-binding protein</fullName>
    </submittedName>
</protein>
<dbReference type="AlphaFoldDB" id="A0A9D2SN51"/>
<dbReference type="InterPro" id="IPR027417">
    <property type="entry name" value="P-loop_NTPase"/>
</dbReference>
<dbReference type="PANTHER" id="PTHR40396:SF1">
    <property type="entry name" value="ATPASE AAA-TYPE CORE DOMAIN-CONTAINING PROTEIN"/>
    <property type="match status" value="1"/>
</dbReference>
<gene>
    <name evidence="3" type="ORF">H9761_01890</name>
</gene>
<evidence type="ECO:0000259" key="1">
    <source>
        <dbReference type="Pfam" id="PF13304"/>
    </source>
</evidence>
<feature type="domain" description="ATPase AAA-type core" evidence="1">
    <location>
        <begin position="301"/>
        <end position="380"/>
    </location>
</feature>
<evidence type="ECO:0000313" key="3">
    <source>
        <dbReference type="EMBL" id="HJC22439.1"/>
    </source>
</evidence>
<dbReference type="SUPFAM" id="SSF52540">
    <property type="entry name" value="P-loop containing nucleoside triphosphate hydrolases"/>
    <property type="match status" value="1"/>
</dbReference>
<dbReference type="GO" id="GO:0016887">
    <property type="term" value="F:ATP hydrolysis activity"/>
    <property type="evidence" value="ECO:0007669"/>
    <property type="project" value="InterPro"/>
</dbReference>
<dbReference type="Proteomes" id="UP000823891">
    <property type="component" value="Unassembled WGS sequence"/>
</dbReference>
<evidence type="ECO:0000313" key="4">
    <source>
        <dbReference type="Proteomes" id="UP000823891"/>
    </source>
</evidence>
<dbReference type="GO" id="GO:0005524">
    <property type="term" value="F:ATP binding"/>
    <property type="evidence" value="ECO:0007669"/>
    <property type="project" value="UniProtKB-KW"/>
</dbReference>
<evidence type="ECO:0000259" key="2">
    <source>
        <dbReference type="Pfam" id="PF13476"/>
    </source>
</evidence>
<dbReference type="GO" id="GO:0006302">
    <property type="term" value="P:double-strand break repair"/>
    <property type="evidence" value="ECO:0007669"/>
    <property type="project" value="InterPro"/>
</dbReference>
<dbReference type="Pfam" id="PF13304">
    <property type="entry name" value="AAA_21"/>
    <property type="match status" value="1"/>
</dbReference>
<dbReference type="Pfam" id="PF13476">
    <property type="entry name" value="AAA_23"/>
    <property type="match status" value="1"/>
</dbReference>
<reference evidence="3" key="1">
    <citation type="journal article" date="2021" name="PeerJ">
        <title>Extensive microbial diversity within the chicken gut microbiome revealed by metagenomics and culture.</title>
        <authorList>
            <person name="Gilroy R."/>
            <person name="Ravi A."/>
            <person name="Getino M."/>
            <person name="Pursley I."/>
            <person name="Horton D.L."/>
            <person name="Alikhan N.F."/>
            <person name="Baker D."/>
            <person name="Gharbi K."/>
            <person name="Hall N."/>
            <person name="Watson M."/>
            <person name="Adriaenssens E.M."/>
            <person name="Foster-Nyarko E."/>
            <person name="Jarju S."/>
            <person name="Secka A."/>
            <person name="Antonio M."/>
            <person name="Oren A."/>
            <person name="Chaudhuri R.R."/>
            <person name="La Ragione R."/>
            <person name="Hildebrand F."/>
            <person name="Pallen M.J."/>
        </authorList>
    </citation>
    <scope>NUCLEOTIDE SEQUENCE</scope>
    <source>
        <strain evidence="3">USAMLcec2-132</strain>
    </source>
</reference>
<reference evidence="3" key="2">
    <citation type="submission" date="2021-04" db="EMBL/GenBank/DDBJ databases">
        <authorList>
            <person name="Gilroy R."/>
        </authorList>
    </citation>
    <scope>NUCLEOTIDE SEQUENCE</scope>
    <source>
        <strain evidence="3">USAMLcec2-132</strain>
    </source>
</reference>
<keyword evidence="3" id="KW-0067">ATP-binding</keyword>
<dbReference type="InterPro" id="IPR038729">
    <property type="entry name" value="Rad50/SbcC_AAA"/>
</dbReference>
<dbReference type="Gene3D" id="3.40.50.300">
    <property type="entry name" value="P-loop containing nucleotide triphosphate hydrolases"/>
    <property type="match status" value="1"/>
</dbReference>
<organism evidence="3 4">
    <name type="scientific">Candidatus Eisenbergiella merdavium</name>
    <dbReference type="NCBI Taxonomy" id="2838551"/>
    <lineage>
        <taxon>Bacteria</taxon>
        <taxon>Bacillati</taxon>
        <taxon>Bacillota</taxon>
        <taxon>Clostridia</taxon>
        <taxon>Lachnospirales</taxon>
        <taxon>Lachnospiraceae</taxon>
        <taxon>Eisenbergiella</taxon>
    </lineage>
</organism>
<dbReference type="InterPro" id="IPR003959">
    <property type="entry name" value="ATPase_AAA_core"/>
</dbReference>
<feature type="domain" description="Rad50/SbcC-type AAA" evidence="2">
    <location>
        <begin position="5"/>
        <end position="204"/>
    </location>
</feature>